<dbReference type="PROSITE" id="PS51257">
    <property type="entry name" value="PROKAR_LIPOPROTEIN"/>
    <property type="match status" value="1"/>
</dbReference>
<evidence type="ECO:0008006" key="4">
    <source>
        <dbReference type="Google" id="ProtNLM"/>
    </source>
</evidence>
<dbReference type="InterPro" id="IPR051606">
    <property type="entry name" value="Polyketide_Oxido-like"/>
</dbReference>
<name>A0A2B7Y3W1_POLH7</name>
<sequence>MSMEDKPYALQTMSPQSSPIAFFGSTGGCTNACLTHALKAGYIARSLARTPQKLTTLLLAQGLDQATLDKHLTIIQGDVTKVEDVKRTLRGPNGDDAPAATIISGIGAKPRFQAKFCAPLVMDNPNICEQGTNALIAAVRDLQQASFPDYLPVVAVVSTTGITTLGSPEDVPFGLRSLYHIVLATPHEDKRKMEAALFAATDGTQAPPPQQQQHDVKSTGPRFRGVVAVKPSLLMGDGKISSGKGWKNLRVGTEREPAMGYTIQRADVGEWIFEEVVRNGGEKWINERVSVTA</sequence>
<dbReference type="InterPro" id="IPR036291">
    <property type="entry name" value="NAD(P)-bd_dom_sf"/>
</dbReference>
<dbReference type="AlphaFoldDB" id="A0A2B7Y3W1"/>
<dbReference type="GO" id="GO:0042602">
    <property type="term" value="F:riboflavin reductase (NADPH) activity"/>
    <property type="evidence" value="ECO:0007669"/>
    <property type="project" value="TreeGrafter"/>
</dbReference>
<dbReference type="PANTHER" id="PTHR43355">
    <property type="entry name" value="FLAVIN REDUCTASE (NADPH)"/>
    <property type="match status" value="1"/>
</dbReference>
<protein>
    <recommendedName>
        <fullName evidence="4">NAD(P)-binding domain-containing protein</fullName>
    </recommendedName>
</protein>
<evidence type="ECO:0000313" key="2">
    <source>
        <dbReference type="EMBL" id="PGH15357.1"/>
    </source>
</evidence>
<dbReference type="STRING" id="1447883.A0A2B7Y3W1"/>
<evidence type="ECO:0000256" key="1">
    <source>
        <dbReference type="ARBA" id="ARBA00038376"/>
    </source>
</evidence>
<dbReference type="OrthoDB" id="63935at2759"/>
<dbReference type="Gene3D" id="3.40.50.720">
    <property type="entry name" value="NAD(P)-binding Rossmann-like Domain"/>
    <property type="match status" value="1"/>
</dbReference>
<comment type="similarity">
    <text evidence="1">Belongs to the avfA family.</text>
</comment>
<comment type="caution">
    <text evidence="2">The sequence shown here is derived from an EMBL/GenBank/DDBJ whole genome shotgun (WGS) entry which is preliminary data.</text>
</comment>
<dbReference type="PANTHER" id="PTHR43355:SF2">
    <property type="entry name" value="FLAVIN REDUCTASE (NADPH)"/>
    <property type="match status" value="1"/>
</dbReference>
<keyword evidence="3" id="KW-1185">Reference proteome</keyword>
<dbReference type="GO" id="GO:0004074">
    <property type="term" value="F:biliverdin reductase [NAD(P)H] activity"/>
    <property type="evidence" value="ECO:0007669"/>
    <property type="project" value="TreeGrafter"/>
</dbReference>
<organism evidence="2 3">
    <name type="scientific">Polytolypa hystricis (strain UAMH7299)</name>
    <dbReference type="NCBI Taxonomy" id="1447883"/>
    <lineage>
        <taxon>Eukaryota</taxon>
        <taxon>Fungi</taxon>
        <taxon>Dikarya</taxon>
        <taxon>Ascomycota</taxon>
        <taxon>Pezizomycotina</taxon>
        <taxon>Eurotiomycetes</taxon>
        <taxon>Eurotiomycetidae</taxon>
        <taxon>Onygenales</taxon>
        <taxon>Onygenales incertae sedis</taxon>
        <taxon>Polytolypa</taxon>
    </lineage>
</organism>
<gene>
    <name evidence="2" type="ORF">AJ80_05541</name>
</gene>
<evidence type="ECO:0000313" key="3">
    <source>
        <dbReference type="Proteomes" id="UP000224634"/>
    </source>
</evidence>
<proteinExistence type="inferred from homology"/>
<accession>A0A2B7Y3W1</accession>
<reference evidence="2 3" key="1">
    <citation type="submission" date="2017-10" db="EMBL/GenBank/DDBJ databases">
        <title>Comparative genomics in systemic dimorphic fungi from Ajellomycetaceae.</title>
        <authorList>
            <person name="Munoz J.F."/>
            <person name="Mcewen J.G."/>
            <person name="Clay O.K."/>
            <person name="Cuomo C.A."/>
        </authorList>
    </citation>
    <scope>NUCLEOTIDE SEQUENCE [LARGE SCALE GENOMIC DNA]</scope>
    <source>
        <strain evidence="2 3">UAMH7299</strain>
    </source>
</reference>
<dbReference type="SUPFAM" id="SSF51735">
    <property type="entry name" value="NAD(P)-binding Rossmann-fold domains"/>
    <property type="match status" value="1"/>
</dbReference>
<dbReference type="Proteomes" id="UP000224634">
    <property type="component" value="Unassembled WGS sequence"/>
</dbReference>
<dbReference type="EMBL" id="PDNA01000083">
    <property type="protein sequence ID" value="PGH15357.1"/>
    <property type="molecule type" value="Genomic_DNA"/>
</dbReference>